<dbReference type="EMBL" id="JAPDRQ010000204">
    <property type="protein sequence ID" value="KAJ9652329.1"/>
    <property type="molecule type" value="Genomic_DNA"/>
</dbReference>
<evidence type="ECO:0000313" key="1">
    <source>
        <dbReference type="EMBL" id="KAJ9652329.1"/>
    </source>
</evidence>
<name>A0ACC2ZXF6_9EURO</name>
<comment type="caution">
    <text evidence="1">The sequence shown here is derived from an EMBL/GenBank/DDBJ whole genome shotgun (WGS) entry which is preliminary data.</text>
</comment>
<keyword evidence="2" id="KW-1185">Reference proteome</keyword>
<protein>
    <submittedName>
        <fullName evidence="1">Mitochondrial zinc maintenance protein 1, mitochondrial</fullName>
    </submittedName>
</protein>
<reference evidence="1" key="1">
    <citation type="submission" date="2022-10" db="EMBL/GenBank/DDBJ databases">
        <title>Culturing micro-colonial fungi from biological soil crusts in the Mojave desert and describing Neophaeococcomyces mojavensis, and introducing the new genera and species Taxawa tesnikishii.</title>
        <authorList>
            <person name="Kurbessoian T."/>
            <person name="Stajich J.E."/>
        </authorList>
    </citation>
    <scope>NUCLEOTIDE SEQUENCE</scope>
    <source>
        <strain evidence="1">JES_112</strain>
    </source>
</reference>
<dbReference type="Proteomes" id="UP001172386">
    <property type="component" value="Unassembled WGS sequence"/>
</dbReference>
<organism evidence="1 2">
    <name type="scientific">Neophaeococcomyces mojaviensis</name>
    <dbReference type="NCBI Taxonomy" id="3383035"/>
    <lineage>
        <taxon>Eukaryota</taxon>
        <taxon>Fungi</taxon>
        <taxon>Dikarya</taxon>
        <taxon>Ascomycota</taxon>
        <taxon>Pezizomycotina</taxon>
        <taxon>Eurotiomycetes</taxon>
        <taxon>Chaetothyriomycetidae</taxon>
        <taxon>Chaetothyriales</taxon>
        <taxon>Chaetothyriales incertae sedis</taxon>
        <taxon>Neophaeococcomyces</taxon>
    </lineage>
</organism>
<evidence type="ECO:0000313" key="2">
    <source>
        <dbReference type="Proteomes" id="UP001172386"/>
    </source>
</evidence>
<accession>A0ACC2ZXF6</accession>
<proteinExistence type="predicted"/>
<gene>
    <name evidence="1" type="primary">MZM1</name>
    <name evidence="1" type="ORF">H2198_008417</name>
</gene>
<sequence>MALAAYRQLLRATRIAFQGDKQLLLASRVQARAGFDKGRSLEPESKEAVEAVQHAEGVSEVLLKNIVQGRQMEGNQDTYKLNIHEHTEKGDNDTVKNPRAPGGKVKVVGGS</sequence>